<dbReference type="GO" id="GO:0005829">
    <property type="term" value="C:cytosol"/>
    <property type="evidence" value="ECO:0007669"/>
    <property type="project" value="TreeGrafter"/>
</dbReference>
<gene>
    <name evidence="5" type="ORF">Sradi_3401500</name>
</gene>
<dbReference type="EC" id="2.7.8.7" evidence="1"/>
<reference evidence="5" key="2">
    <citation type="journal article" date="2024" name="Plant">
        <title>Genomic evolution and insights into agronomic trait innovations of Sesamum species.</title>
        <authorList>
            <person name="Miao H."/>
            <person name="Wang L."/>
            <person name="Qu L."/>
            <person name="Liu H."/>
            <person name="Sun Y."/>
            <person name="Le M."/>
            <person name="Wang Q."/>
            <person name="Wei S."/>
            <person name="Zheng Y."/>
            <person name="Lin W."/>
            <person name="Duan Y."/>
            <person name="Cao H."/>
            <person name="Xiong S."/>
            <person name="Wang X."/>
            <person name="Wei L."/>
            <person name="Li C."/>
            <person name="Ma Q."/>
            <person name="Ju M."/>
            <person name="Zhao R."/>
            <person name="Li G."/>
            <person name="Mu C."/>
            <person name="Tian Q."/>
            <person name="Mei H."/>
            <person name="Zhang T."/>
            <person name="Gao T."/>
            <person name="Zhang H."/>
        </authorList>
    </citation>
    <scope>NUCLEOTIDE SEQUENCE</scope>
    <source>
        <strain evidence="5">G02</strain>
    </source>
</reference>
<dbReference type="EMBL" id="JACGWJ010000014">
    <property type="protein sequence ID" value="KAL0374858.1"/>
    <property type="molecule type" value="Genomic_DNA"/>
</dbReference>
<evidence type="ECO:0000259" key="3">
    <source>
        <dbReference type="Pfam" id="PF01648"/>
    </source>
</evidence>
<evidence type="ECO:0000313" key="5">
    <source>
        <dbReference type="EMBL" id="KAL0374858.1"/>
    </source>
</evidence>
<dbReference type="PANTHER" id="PTHR12215">
    <property type="entry name" value="PHOSPHOPANTETHEINE TRANSFERASE"/>
    <property type="match status" value="1"/>
</dbReference>
<organism evidence="5">
    <name type="scientific">Sesamum radiatum</name>
    <name type="common">Black benniseed</name>
    <dbReference type="NCBI Taxonomy" id="300843"/>
    <lineage>
        <taxon>Eukaryota</taxon>
        <taxon>Viridiplantae</taxon>
        <taxon>Streptophyta</taxon>
        <taxon>Embryophyta</taxon>
        <taxon>Tracheophyta</taxon>
        <taxon>Spermatophyta</taxon>
        <taxon>Magnoliopsida</taxon>
        <taxon>eudicotyledons</taxon>
        <taxon>Gunneridae</taxon>
        <taxon>Pentapetalae</taxon>
        <taxon>asterids</taxon>
        <taxon>lamiids</taxon>
        <taxon>Lamiales</taxon>
        <taxon>Pedaliaceae</taxon>
        <taxon>Sesamum</taxon>
    </lineage>
</organism>
<accession>A0AAW2R4T0</accession>
<sequence>MRVGFSRMKLHCFQRTFFHSSPSLTPIQLPAPMETHLWYVKPSEVKSESLLKEYLDILSPCERKNVLQMGGEELRKSALLARALVRTTIARYQINSEINPRSLKFRKNIHGKPEVEWQYSDDWHPPPLHFNISHTSSLVACGVTINSQIGIDVEEKHRSIKHNILSFARRYFSEHEVQFLAAISDPQVQRMEFIKLWTLKEAYVKALGKGFSGAPFKTFTIRSKRVPEEGFSKLEGLSHKASEIVVDSFDNPTVLTSNWRFLLLELANSHYAAICTEKHGSSEVSVLAPLQVQENTVSTGVTIYQMHFDYSRGPRNGASMLSLSSSCVLESNCISRVAAEFS</sequence>
<dbReference type="InterPro" id="IPR008278">
    <property type="entry name" value="4-PPantetheinyl_Trfase_dom"/>
</dbReference>
<evidence type="ECO:0000256" key="1">
    <source>
        <dbReference type="ARBA" id="ARBA00013172"/>
    </source>
</evidence>
<dbReference type="Gene3D" id="3.90.470.20">
    <property type="entry name" value="4'-phosphopantetheinyl transferase domain"/>
    <property type="match status" value="2"/>
</dbReference>
<name>A0AAW2R4T0_SESRA</name>
<dbReference type="AlphaFoldDB" id="A0AAW2R4T0"/>
<feature type="domain" description="4'-phosphopantetheinyl transferase" evidence="3">
    <location>
        <begin position="148"/>
        <end position="226"/>
    </location>
</feature>
<dbReference type="GO" id="GO:0019878">
    <property type="term" value="P:lysine biosynthetic process via aminoadipic acid"/>
    <property type="evidence" value="ECO:0007669"/>
    <property type="project" value="TreeGrafter"/>
</dbReference>
<dbReference type="GO" id="GO:0008897">
    <property type="term" value="F:holo-[acyl-carrier-protein] synthase activity"/>
    <property type="evidence" value="ECO:0007669"/>
    <property type="project" value="UniProtKB-EC"/>
</dbReference>
<evidence type="ECO:0000259" key="4">
    <source>
        <dbReference type="Pfam" id="PF22624"/>
    </source>
</evidence>
<dbReference type="InterPro" id="IPR055066">
    <property type="entry name" value="AASDHPPT_N"/>
</dbReference>
<dbReference type="Pfam" id="PF01648">
    <property type="entry name" value="ACPS"/>
    <property type="match status" value="1"/>
</dbReference>
<evidence type="ECO:0000256" key="2">
    <source>
        <dbReference type="ARBA" id="ARBA00022679"/>
    </source>
</evidence>
<dbReference type="PANTHER" id="PTHR12215:SF15">
    <property type="entry name" value="4'-PHOSPHOPANTETHEINYL TRANSFERASE SUPERFAMILY-RELATED"/>
    <property type="match status" value="1"/>
</dbReference>
<dbReference type="FunFam" id="3.90.470.20:FF:000010">
    <property type="entry name" value="L-aminoadipate-semialdehyde dehydrogenase-phosphopantetheinyl transferase"/>
    <property type="match status" value="1"/>
</dbReference>
<feature type="domain" description="4'-phosphopantetheinyl transferase N-terminal" evidence="4">
    <location>
        <begin position="51"/>
        <end position="140"/>
    </location>
</feature>
<keyword evidence="2 5" id="KW-0808">Transferase</keyword>
<comment type="caution">
    <text evidence="5">The sequence shown here is derived from an EMBL/GenBank/DDBJ whole genome shotgun (WGS) entry which is preliminary data.</text>
</comment>
<protein>
    <recommendedName>
        <fullName evidence="1">holo-[acyl-carrier-protein] synthase</fullName>
        <ecNumber evidence="1">2.7.8.7</ecNumber>
    </recommendedName>
</protein>
<proteinExistence type="predicted"/>
<dbReference type="Pfam" id="PF22624">
    <property type="entry name" value="AASDHPPT_N"/>
    <property type="match status" value="1"/>
</dbReference>
<reference evidence="5" key="1">
    <citation type="submission" date="2020-06" db="EMBL/GenBank/DDBJ databases">
        <authorList>
            <person name="Li T."/>
            <person name="Hu X."/>
            <person name="Zhang T."/>
            <person name="Song X."/>
            <person name="Zhang H."/>
            <person name="Dai N."/>
            <person name="Sheng W."/>
            <person name="Hou X."/>
            <person name="Wei L."/>
        </authorList>
    </citation>
    <scope>NUCLEOTIDE SEQUENCE</scope>
    <source>
        <strain evidence="5">G02</strain>
        <tissue evidence="5">Leaf</tissue>
    </source>
</reference>
<dbReference type="InterPro" id="IPR037143">
    <property type="entry name" value="4-PPantetheinyl_Trfase_dom_sf"/>
</dbReference>
<dbReference type="GO" id="GO:0000287">
    <property type="term" value="F:magnesium ion binding"/>
    <property type="evidence" value="ECO:0007669"/>
    <property type="project" value="InterPro"/>
</dbReference>
<dbReference type="SUPFAM" id="SSF56214">
    <property type="entry name" value="4'-phosphopantetheinyl transferase"/>
    <property type="match status" value="2"/>
</dbReference>
<dbReference type="InterPro" id="IPR050559">
    <property type="entry name" value="P-Pant_transferase_sf"/>
</dbReference>
<dbReference type="FunFam" id="3.90.470.20:FF:000011">
    <property type="entry name" value="Os08g0243100 protein"/>
    <property type="match status" value="1"/>
</dbReference>